<feature type="domain" description="Prolow-density lipoprotein receptor-related protein 1-like beta-propeller" evidence="2">
    <location>
        <begin position="306"/>
        <end position="459"/>
    </location>
</feature>
<evidence type="ECO:0000313" key="3">
    <source>
        <dbReference type="EMBL" id="MCY6960082.1"/>
    </source>
</evidence>
<dbReference type="SUPFAM" id="SSF69304">
    <property type="entry name" value="Tricorn protease N-terminal domain"/>
    <property type="match status" value="2"/>
</dbReference>
<feature type="domain" description="Prolow-density lipoprotein receptor-related protein 1-like beta-propeller" evidence="2">
    <location>
        <begin position="464"/>
        <end position="618"/>
    </location>
</feature>
<sequence length="626" mass="72999">MKLKGIIVSVIVLFFSIIGFFQLKSYGYFETPNSKIGSTTGNIYNGGNASEDKDYIYYSNYDANGELHKMNKKTKKITKICDDVARYINVLDGYVYYSNLKDGEKIYKIKINGEGREKLGNSSAEYIRVRGEYIYYSNVDDDNSLYKMSIYGKKNRKILNENVHLFNIVDDKIYYLKKDALYSASINGNFKKRIYKPNKLIDYVSLKEDIQIQGDSIYFSNKGNESKNKFLCKADMKNFKVERLTDENVKDINIYGEYIYYINEFDGDSLYAIKIDGSNRKKIKEGPISNINIVGDHIFCFKDVHNEIYKMNILNGEKQKISKSSPSSAYIHNNNIIYTTDIKKNKRRGNLNIIDVNGKREKMLSYVEDGWQKITSIDKQWIYFTENIEKEDKVTKKFFRAKLDGSKEQEIIKNLGDFNGKVKDDYLYTVENINNNGFTLFKQKIGTNKKEKIWENTDESLKRLYSGANITINELTKDWIYYSINYEIKDSKISSDLYRCKLNGETNELVSKDNITNLLEYDGSLYYSTLSEKGTLYRMNLDGDKKNKVLDGKIDNVYLLTIKDGWIYYKSGKDGNRLYKININGQDKQRIFNDRNIDFIGVEGDYIYYEYALKNGKQFIIKSNEI</sequence>
<dbReference type="PANTHER" id="PTHR32256:SF17">
    <property type="entry name" value="EGF-LIKE DOMAIN-CONTAINING PROTEIN"/>
    <property type="match status" value="1"/>
</dbReference>
<evidence type="ECO:0000256" key="1">
    <source>
        <dbReference type="SAM" id="Phobius"/>
    </source>
</evidence>
<keyword evidence="4" id="KW-1185">Reference proteome</keyword>
<reference evidence="3" key="1">
    <citation type="submission" date="2022-12" db="EMBL/GenBank/DDBJ databases">
        <title>Clostridium sp. nov., isolated from industrial wastewater.</title>
        <authorList>
            <person name="Jiayan W."/>
        </authorList>
    </citation>
    <scope>NUCLEOTIDE SEQUENCE</scope>
    <source>
        <strain evidence="3">ZC22-4</strain>
    </source>
</reference>
<dbReference type="PANTHER" id="PTHR32256">
    <property type="match status" value="1"/>
</dbReference>
<dbReference type="EMBL" id="JAPQFJ010000019">
    <property type="protein sequence ID" value="MCY6960082.1"/>
    <property type="molecule type" value="Genomic_DNA"/>
</dbReference>
<keyword evidence="1" id="KW-1133">Transmembrane helix</keyword>
<keyword evidence="1" id="KW-0812">Transmembrane</keyword>
<gene>
    <name evidence="3" type="ORF">OW729_15790</name>
</gene>
<dbReference type="InterPro" id="IPR011042">
    <property type="entry name" value="6-blade_b-propeller_TolB-like"/>
</dbReference>
<dbReference type="InterPro" id="IPR053369">
    <property type="entry name" value="SrfA-induced_signal"/>
</dbReference>
<dbReference type="InterPro" id="IPR032485">
    <property type="entry name" value="LRP1-like_beta_prop"/>
</dbReference>
<evidence type="ECO:0000259" key="2">
    <source>
        <dbReference type="Pfam" id="PF16472"/>
    </source>
</evidence>
<dbReference type="RefSeq" id="WP_268062518.1">
    <property type="nucleotide sequence ID" value="NZ_JAPQFJ010000019.1"/>
</dbReference>
<feature type="transmembrane region" description="Helical" evidence="1">
    <location>
        <begin position="7"/>
        <end position="29"/>
    </location>
</feature>
<accession>A0ABT4DCR9</accession>
<protein>
    <submittedName>
        <fullName evidence="3">DUF5050 domain-containing protein</fullName>
    </submittedName>
</protein>
<proteinExistence type="predicted"/>
<evidence type="ECO:0000313" key="4">
    <source>
        <dbReference type="Proteomes" id="UP001144612"/>
    </source>
</evidence>
<comment type="caution">
    <text evidence="3">The sequence shown here is derived from an EMBL/GenBank/DDBJ whole genome shotgun (WGS) entry which is preliminary data.</text>
</comment>
<name>A0ABT4DCR9_9CLOT</name>
<dbReference type="Pfam" id="PF16472">
    <property type="entry name" value="DUF5050"/>
    <property type="match status" value="3"/>
</dbReference>
<dbReference type="Proteomes" id="UP001144612">
    <property type="component" value="Unassembled WGS sequence"/>
</dbReference>
<keyword evidence="1" id="KW-0472">Membrane</keyword>
<organism evidence="3 4">
    <name type="scientific">Clostridium brassicae</name>
    <dbReference type="NCBI Taxonomy" id="2999072"/>
    <lineage>
        <taxon>Bacteria</taxon>
        <taxon>Bacillati</taxon>
        <taxon>Bacillota</taxon>
        <taxon>Clostridia</taxon>
        <taxon>Eubacteriales</taxon>
        <taxon>Clostridiaceae</taxon>
        <taxon>Clostridium</taxon>
    </lineage>
</organism>
<feature type="domain" description="Prolow-density lipoprotein receptor-related protein 1-like beta-propeller" evidence="2">
    <location>
        <begin position="39"/>
        <end position="300"/>
    </location>
</feature>
<dbReference type="Gene3D" id="2.120.10.30">
    <property type="entry name" value="TolB, C-terminal domain"/>
    <property type="match status" value="2"/>
</dbReference>